<proteinExistence type="predicted"/>
<dbReference type="AlphaFoldDB" id="A0A133VGC8"/>
<keyword evidence="2" id="KW-1185">Reference proteome</keyword>
<organism evidence="1 2">
    <name type="scientific">candidate division MSBL1 archaeon SCGC-AAA382A13</name>
    <dbReference type="NCBI Taxonomy" id="1698279"/>
    <lineage>
        <taxon>Archaea</taxon>
        <taxon>Methanobacteriati</taxon>
        <taxon>Methanobacteriota</taxon>
        <taxon>candidate division MSBL1</taxon>
    </lineage>
</organism>
<evidence type="ECO:0000313" key="2">
    <source>
        <dbReference type="Proteomes" id="UP000070311"/>
    </source>
</evidence>
<dbReference type="Proteomes" id="UP000070311">
    <property type="component" value="Unassembled WGS sequence"/>
</dbReference>
<dbReference type="EMBL" id="LHYD01000010">
    <property type="protein sequence ID" value="KXB05480.1"/>
    <property type="molecule type" value="Genomic_DNA"/>
</dbReference>
<accession>A0A133VGC8</accession>
<sequence length="62" mass="6943">MSKYVAECPVDGCDFQAKSHWKNTARGEVISHIHRTEGGGHEAGGSRPETDFEIRVERVDEE</sequence>
<name>A0A133VGC8_9EURY</name>
<gene>
    <name evidence="1" type="ORF">AKJ50_00825</name>
</gene>
<comment type="caution">
    <text evidence="1">The sequence shown here is derived from an EMBL/GenBank/DDBJ whole genome shotgun (WGS) entry which is preliminary data.</text>
</comment>
<evidence type="ECO:0000313" key="1">
    <source>
        <dbReference type="EMBL" id="KXB05480.1"/>
    </source>
</evidence>
<reference evidence="1 2" key="1">
    <citation type="journal article" date="2016" name="Sci. Rep.">
        <title>Metabolic traits of an uncultured archaeal lineage -MSBL1- from brine pools of the Red Sea.</title>
        <authorList>
            <person name="Mwirichia R."/>
            <person name="Alam I."/>
            <person name="Rashid M."/>
            <person name="Vinu M."/>
            <person name="Ba-Alawi W."/>
            <person name="Anthony Kamau A."/>
            <person name="Kamanda Ngugi D."/>
            <person name="Goker M."/>
            <person name="Klenk H.P."/>
            <person name="Bajic V."/>
            <person name="Stingl U."/>
        </authorList>
    </citation>
    <scope>NUCLEOTIDE SEQUENCE [LARGE SCALE GENOMIC DNA]</scope>
    <source>
        <strain evidence="1">SCGC-AAA382A13</strain>
    </source>
</reference>
<protein>
    <submittedName>
        <fullName evidence="1">Uncharacterized protein</fullName>
    </submittedName>
</protein>